<organism evidence="1 2">
    <name type="scientific">Solanum commersonii</name>
    <name type="common">Commerson's wild potato</name>
    <name type="synonym">Commerson's nightshade</name>
    <dbReference type="NCBI Taxonomy" id="4109"/>
    <lineage>
        <taxon>Eukaryota</taxon>
        <taxon>Viridiplantae</taxon>
        <taxon>Streptophyta</taxon>
        <taxon>Embryophyta</taxon>
        <taxon>Tracheophyta</taxon>
        <taxon>Spermatophyta</taxon>
        <taxon>Magnoliopsida</taxon>
        <taxon>eudicotyledons</taxon>
        <taxon>Gunneridae</taxon>
        <taxon>Pentapetalae</taxon>
        <taxon>asterids</taxon>
        <taxon>lamiids</taxon>
        <taxon>Solanales</taxon>
        <taxon>Solanaceae</taxon>
        <taxon>Solanoideae</taxon>
        <taxon>Solaneae</taxon>
        <taxon>Solanum</taxon>
    </lineage>
</organism>
<proteinExistence type="predicted"/>
<name>A0A9J6AMK6_SOLCO</name>
<evidence type="ECO:0000313" key="2">
    <source>
        <dbReference type="Proteomes" id="UP000824120"/>
    </source>
</evidence>
<keyword evidence="2" id="KW-1185">Reference proteome</keyword>
<comment type="caution">
    <text evidence="1">The sequence shown here is derived from an EMBL/GenBank/DDBJ whole genome shotgun (WGS) entry which is preliminary data.</text>
</comment>
<evidence type="ECO:0000313" key="1">
    <source>
        <dbReference type="EMBL" id="KAG5625861.1"/>
    </source>
</evidence>
<dbReference type="Proteomes" id="UP000824120">
    <property type="component" value="Chromosome 2"/>
</dbReference>
<dbReference type="EMBL" id="JACXVP010000002">
    <property type="protein sequence ID" value="KAG5625861.1"/>
    <property type="molecule type" value="Genomic_DNA"/>
</dbReference>
<gene>
    <name evidence="1" type="ORF">H5410_011079</name>
</gene>
<dbReference type="AlphaFoldDB" id="A0A9J6AMK6"/>
<accession>A0A9J6AMK6</accession>
<sequence>MLFSSVPFYCSLIFFLKEIINFLRIINGLKPDLTFSSAISNSESMLFFIF</sequence>
<reference evidence="1 2" key="1">
    <citation type="submission" date="2020-09" db="EMBL/GenBank/DDBJ databases">
        <title>De no assembly of potato wild relative species, Solanum commersonii.</title>
        <authorList>
            <person name="Cho K."/>
        </authorList>
    </citation>
    <scope>NUCLEOTIDE SEQUENCE [LARGE SCALE GENOMIC DNA]</scope>
    <source>
        <strain evidence="1">LZ3.2</strain>
        <tissue evidence="1">Leaf</tissue>
    </source>
</reference>
<protein>
    <submittedName>
        <fullName evidence="1">Uncharacterized protein</fullName>
    </submittedName>
</protein>